<dbReference type="Gene3D" id="3.10.580.10">
    <property type="entry name" value="CBS-domain"/>
    <property type="match status" value="1"/>
</dbReference>
<dbReference type="RefSeq" id="WP_242007938.1">
    <property type="nucleotide sequence ID" value="NZ_VLKU01000003.1"/>
</dbReference>
<dbReference type="Pfam" id="PF04982">
    <property type="entry name" value="TM_HPP"/>
    <property type="match status" value="1"/>
</dbReference>
<dbReference type="InterPro" id="IPR007065">
    <property type="entry name" value="HPP"/>
</dbReference>
<dbReference type="InterPro" id="IPR046342">
    <property type="entry name" value="CBS_dom_sf"/>
</dbReference>
<evidence type="ECO:0000256" key="1">
    <source>
        <dbReference type="PROSITE-ProRule" id="PRU00703"/>
    </source>
</evidence>
<dbReference type="EMBL" id="VLKU01000003">
    <property type="protein sequence ID" value="TWI35837.1"/>
    <property type="molecule type" value="Genomic_DNA"/>
</dbReference>
<evidence type="ECO:0000259" key="3">
    <source>
        <dbReference type="PROSITE" id="PS51371"/>
    </source>
</evidence>
<feature type="transmembrane region" description="Helical" evidence="2">
    <location>
        <begin position="153"/>
        <end position="176"/>
    </location>
</feature>
<keyword evidence="2" id="KW-0472">Membrane</keyword>
<dbReference type="Pfam" id="PF00571">
    <property type="entry name" value="CBS"/>
    <property type="match status" value="2"/>
</dbReference>
<name>A0A562NUC8_9RHOB</name>
<evidence type="ECO:0000256" key="2">
    <source>
        <dbReference type="SAM" id="Phobius"/>
    </source>
</evidence>
<evidence type="ECO:0000313" key="5">
    <source>
        <dbReference type="Proteomes" id="UP000316225"/>
    </source>
</evidence>
<reference evidence="4 5" key="1">
    <citation type="journal article" date="2015" name="Stand. Genomic Sci.">
        <title>Genomic Encyclopedia of Bacterial and Archaeal Type Strains, Phase III: the genomes of soil and plant-associated and newly described type strains.</title>
        <authorList>
            <person name="Whitman W.B."/>
            <person name="Woyke T."/>
            <person name="Klenk H.P."/>
            <person name="Zhou Y."/>
            <person name="Lilburn T.G."/>
            <person name="Beck B.J."/>
            <person name="De Vos P."/>
            <person name="Vandamme P."/>
            <person name="Eisen J.A."/>
            <person name="Garrity G."/>
            <person name="Hugenholtz P."/>
            <person name="Kyrpides N.C."/>
        </authorList>
    </citation>
    <scope>NUCLEOTIDE SEQUENCE [LARGE SCALE GENOMIC DNA]</scope>
    <source>
        <strain evidence="4 5">CGMCC 1.5364</strain>
    </source>
</reference>
<dbReference type="PANTHER" id="PTHR33741">
    <property type="entry name" value="TRANSMEMBRANE PROTEIN DDB_G0269096-RELATED"/>
    <property type="match status" value="1"/>
</dbReference>
<dbReference type="AlphaFoldDB" id="A0A562NUC8"/>
<dbReference type="InterPro" id="IPR000644">
    <property type="entry name" value="CBS_dom"/>
</dbReference>
<keyword evidence="5" id="KW-1185">Reference proteome</keyword>
<keyword evidence="1" id="KW-0129">CBS domain</keyword>
<proteinExistence type="predicted"/>
<accession>A0A562NUC8</accession>
<feature type="transmembrane region" description="Helical" evidence="2">
    <location>
        <begin position="62"/>
        <end position="79"/>
    </location>
</feature>
<dbReference type="SUPFAM" id="SSF54631">
    <property type="entry name" value="CBS-domain pair"/>
    <property type="match status" value="1"/>
</dbReference>
<feature type="transmembrane region" description="Helical" evidence="2">
    <location>
        <begin position="32"/>
        <end position="50"/>
    </location>
</feature>
<dbReference type="PANTHER" id="PTHR33741:SF5">
    <property type="entry name" value="TRANSMEMBRANE PROTEIN DDB_G0269096-RELATED"/>
    <property type="match status" value="1"/>
</dbReference>
<feature type="domain" description="CBS" evidence="3">
    <location>
        <begin position="333"/>
        <end position="388"/>
    </location>
</feature>
<feature type="domain" description="CBS" evidence="3">
    <location>
        <begin position="250"/>
        <end position="306"/>
    </location>
</feature>
<comment type="caution">
    <text evidence="4">The sequence shown here is derived from an EMBL/GenBank/DDBJ whole genome shotgun (WGS) entry which is preliminary data.</text>
</comment>
<dbReference type="InterPro" id="IPR058581">
    <property type="entry name" value="TM_HPP"/>
</dbReference>
<dbReference type="PROSITE" id="PS51371">
    <property type="entry name" value="CBS"/>
    <property type="match status" value="2"/>
</dbReference>
<gene>
    <name evidence="4" type="ORF">IQ24_01195</name>
</gene>
<sequence length="412" mass="43539">MTASPHPHGSRLRRFLHALGPAMHRPRGAEPFRAGLGAGLGLLAVGLLLAHARMLGGSSLQQALLVAPMGATAFLLFSIPNSPLAQPWSAIVGNTSAALVALTVMLVPMPPPVSIALAVGLAICVMGLTRSLHPPGAAVALATVLEVQHAGHPGYVFALSPILLDTALLVLMAVIWNRATGRKYPFRQPPEPSSETDAASSLSTEDLEDILDRFRQSPNIGPADLRRILVAAEEEAARRIYGAVTAGQVMTRDPVAVRVGTRLSVLADLFRKHDFKTVPVVGAQGRLRGLISQNDLIQRARDHATSHHNSFAAAMGALARATVRGSMRAGDIMRRDPKAVAPSTPIGELIPMLADQGLQAVPVVQDERLVGIVTRSDMMRVLAQGLTLRPLIAGEALTRSPDPAPPDPRPSS</sequence>
<dbReference type="SMART" id="SM00116">
    <property type="entry name" value="CBS"/>
    <property type="match status" value="2"/>
</dbReference>
<protein>
    <submittedName>
        <fullName evidence="4">CBS domain-containing membrane protein</fullName>
    </submittedName>
</protein>
<keyword evidence="2" id="KW-0812">Transmembrane</keyword>
<organism evidence="4 5">
    <name type="scientific">Paracoccus sulfuroxidans</name>
    <dbReference type="NCBI Taxonomy" id="384678"/>
    <lineage>
        <taxon>Bacteria</taxon>
        <taxon>Pseudomonadati</taxon>
        <taxon>Pseudomonadota</taxon>
        <taxon>Alphaproteobacteria</taxon>
        <taxon>Rhodobacterales</taxon>
        <taxon>Paracoccaceae</taxon>
        <taxon>Paracoccus</taxon>
    </lineage>
</organism>
<keyword evidence="2" id="KW-1133">Transmembrane helix</keyword>
<dbReference type="Proteomes" id="UP000316225">
    <property type="component" value="Unassembled WGS sequence"/>
</dbReference>
<dbReference type="CDD" id="cd04600">
    <property type="entry name" value="CBS_pair_HPP_assoc"/>
    <property type="match status" value="1"/>
</dbReference>
<evidence type="ECO:0000313" key="4">
    <source>
        <dbReference type="EMBL" id="TWI35837.1"/>
    </source>
</evidence>